<evidence type="ECO:0000313" key="2">
    <source>
        <dbReference type="Proteomes" id="UP000427842"/>
    </source>
</evidence>
<organism evidence="1 2">
    <name type="scientific">Komagataeibacter medellinensis</name>
    <dbReference type="NCBI Taxonomy" id="1177712"/>
    <lineage>
        <taxon>Bacteria</taxon>
        <taxon>Pseudomonadati</taxon>
        <taxon>Pseudomonadota</taxon>
        <taxon>Alphaproteobacteria</taxon>
        <taxon>Acetobacterales</taxon>
        <taxon>Acetobacteraceae</taxon>
        <taxon>Komagataeibacter</taxon>
    </lineage>
</organism>
<dbReference type="Proteomes" id="UP000427842">
    <property type="component" value="Unassembled WGS sequence"/>
</dbReference>
<comment type="caution">
    <text evidence="1">The sequence shown here is derived from an EMBL/GenBank/DDBJ whole genome shotgun (WGS) entry which is preliminary data.</text>
</comment>
<reference evidence="1 2" key="1">
    <citation type="submission" date="2018-09" db="EMBL/GenBank/DDBJ databases">
        <title>Genome sequence and characterization of the bcs clusters for the production of nanocellulose from the low pH resistant strain Komagataeibacter medellinensis ID13488.</title>
        <authorList>
            <person name="Hernandez-Arriaga A.M."/>
            <person name="Del Cerro C."/>
            <person name="Urbina L."/>
            <person name="Eceiza A."/>
            <person name="Retegi A."/>
            <person name="Prieto M.A."/>
        </authorList>
    </citation>
    <scope>NUCLEOTIDE SEQUENCE [LARGE SCALE GENOMIC DNA]</scope>
    <source>
        <strain evidence="1 2">ID13488</strain>
    </source>
</reference>
<proteinExistence type="predicted"/>
<keyword evidence="2" id="KW-1185">Reference proteome</keyword>
<dbReference type="Gene3D" id="3.40.30.10">
    <property type="entry name" value="Glutaredoxin"/>
    <property type="match status" value="1"/>
</dbReference>
<dbReference type="InterPro" id="IPR036249">
    <property type="entry name" value="Thioredoxin-like_sf"/>
</dbReference>
<sequence>MALFPGWQAPDFTIETITGPIRFHAWGQDCWRIVMTHPGDYSPHSLRLALRQIRSGIASIHLLGLSPFPDADQDMMVRSGATALADLTDLATVTDDTARVMALWQGIAVDAGQDSPLVDMHAAFIVDPENRIHSTVTYPPTTGRDFAEVLRVLPEPAPHCCPTLESARRAA</sequence>
<gene>
    <name evidence="1" type="ORF">D3W54_00305</name>
</gene>
<protein>
    <submittedName>
        <fullName evidence="1">Peroxiredoxin</fullName>
    </submittedName>
</protein>
<dbReference type="RefSeq" id="WP_153467308.1">
    <property type="nucleotide sequence ID" value="NZ_QYAZ01000001.1"/>
</dbReference>
<accession>A0ABQ6VTF9</accession>
<dbReference type="EMBL" id="QYAZ01000001">
    <property type="protein sequence ID" value="KAB8122935.1"/>
    <property type="molecule type" value="Genomic_DNA"/>
</dbReference>
<dbReference type="SUPFAM" id="SSF52833">
    <property type="entry name" value="Thioredoxin-like"/>
    <property type="match status" value="1"/>
</dbReference>
<evidence type="ECO:0000313" key="1">
    <source>
        <dbReference type="EMBL" id="KAB8122935.1"/>
    </source>
</evidence>
<name>A0ABQ6VTF9_9PROT</name>